<dbReference type="Pfam" id="PF02435">
    <property type="entry name" value="Glyco_hydro_68"/>
    <property type="match status" value="1"/>
</dbReference>
<dbReference type="Gene3D" id="2.115.10.20">
    <property type="entry name" value="Glycosyl hydrolase domain, family 43"/>
    <property type="match status" value="1"/>
</dbReference>
<dbReference type="CDD" id="cd08997">
    <property type="entry name" value="GH68"/>
    <property type="match status" value="1"/>
</dbReference>
<dbReference type="SUPFAM" id="SSF75005">
    <property type="entry name" value="Arabinanase/levansucrase/invertase"/>
    <property type="match status" value="1"/>
</dbReference>
<keyword evidence="3" id="KW-0378">Hydrolase</keyword>
<comment type="caution">
    <text evidence="3">The sequence shown here is derived from an EMBL/GenBank/DDBJ whole genome shotgun (WGS) entry which is preliminary data.</text>
</comment>
<feature type="compositionally biased region" description="Polar residues" evidence="2">
    <location>
        <begin position="1"/>
        <end position="10"/>
    </location>
</feature>
<sequence>MTDPEGTSNAGADADAESIRSRTPAWTREQAGGLARVDDAVKPVIYPPSDPVSDEVYLWDTWLLRERDGAIADVGGYRVAFALTAPRDLLPGKRHDVATIRCFYSADGESWASAGPVFEGSEPLGSRQWAGCALWDPDGEGPSDLYCYYTAAGEADEEDLSYSQHLALATGGTLVADGESRSDSNGGGETAGDGLRVEGTFTHESLLHPDGVRYETEEQSRGMIYTFRDPWFFEDPATGDTHLLFEANVPVPEDSDACDGDAVGQEFNGAVGIADSPTGDPTEWELRDPLLHSTCVNQELERPHVVVRDGRYYLFVSSHEHTFAPGIDGFDALYGFVADELHGEYRPLNDTGLVLTNPGNAPFQTYSWLAFPHEEELLVTSFFNYYDLEGRTLDQVAELPPEEQFRRFGGTLSPTIRIDLDGDRTRVLGKLAHGHIPLPSEELPELVTRDVDAGRGGYGGSQ</sequence>
<dbReference type="EMBL" id="JBHMAJ010000007">
    <property type="protein sequence ID" value="MFB9824624.1"/>
    <property type="molecule type" value="Genomic_DNA"/>
</dbReference>
<evidence type="ECO:0000313" key="3">
    <source>
        <dbReference type="EMBL" id="MFB9824624.1"/>
    </source>
</evidence>
<name>A0ABD5MQG8_9EURY</name>
<proteinExistence type="inferred from homology"/>
<dbReference type="AlphaFoldDB" id="A0ABD5MQG8"/>
<reference evidence="3" key="1">
    <citation type="submission" date="2024-09" db="EMBL/GenBank/DDBJ databases">
        <authorList>
            <person name="Sun Q."/>
        </authorList>
    </citation>
    <scope>NUCLEOTIDE SEQUENCE [LARGE SCALE GENOMIC DNA]</scope>
    <source>
        <strain evidence="3">JCM 31273</strain>
    </source>
</reference>
<dbReference type="RefSeq" id="WP_222923302.1">
    <property type="nucleotide sequence ID" value="NZ_CP082286.1"/>
</dbReference>
<protein>
    <submittedName>
        <fullName evidence="3">Glycoside hydrolase family 68 protein</fullName>
    </submittedName>
</protein>
<feature type="region of interest" description="Disordered" evidence="2">
    <location>
        <begin position="1"/>
        <end position="31"/>
    </location>
</feature>
<comment type="similarity">
    <text evidence="1">Belongs to the glycosyl hydrolase 68 family.</text>
</comment>
<dbReference type="InterPro" id="IPR023296">
    <property type="entry name" value="Glyco_hydro_beta-prop_sf"/>
</dbReference>
<evidence type="ECO:0000256" key="1">
    <source>
        <dbReference type="RuleBase" id="RU361220"/>
    </source>
</evidence>
<dbReference type="GO" id="GO:0016787">
    <property type="term" value="F:hydrolase activity"/>
    <property type="evidence" value="ECO:0007669"/>
    <property type="project" value="UniProtKB-KW"/>
</dbReference>
<evidence type="ECO:0000256" key="2">
    <source>
        <dbReference type="SAM" id="MobiDB-lite"/>
    </source>
</evidence>
<gene>
    <name evidence="3" type="ORF">ACFFOL_10670</name>
</gene>
<organism evidence="3 4">
    <name type="scientific">Halobaculum roseum</name>
    <dbReference type="NCBI Taxonomy" id="2175149"/>
    <lineage>
        <taxon>Archaea</taxon>
        <taxon>Methanobacteriati</taxon>
        <taxon>Methanobacteriota</taxon>
        <taxon>Stenosarchaea group</taxon>
        <taxon>Halobacteria</taxon>
        <taxon>Halobacteriales</taxon>
        <taxon>Haloferacaceae</taxon>
        <taxon>Halobaculum</taxon>
    </lineage>
</organism>
<dbReference type="Proteomes" id="UP001589595">
    <property type="component" value="Unassembled WGS sequence"/>
</dbReference>
<keyword evidence="4" id="KW-1185">Reference proteome</keyword>
<dbReference type="GeneID" id="67210739"/>
<accession>A0ABD5MQG8</accession>
<evidence type="ECO:0000313" key="4">
    <source>
        <dbReference type="Proteomes" id="UP001589595"/>
    </source>
</evidence>
<dbReference type="InterPro" id="IPR003469">
    <property type="entry name" value="Glyco_hydro_68"/>
</dbReference>